<dbReference type="CDD" id="cd00118">
    <property type="entry name" value="LysM"/>
    <property type="match status" value="1"/>
</dbReference>
<feature type="compositionally biased region" description="Low complexity" evidence="5">
    <location>
        <begin position="97"/>
        <end position="129"/>
    </location>
</feature>
<evidence type="ECO:0000256" key="4">
    <source>
        <dbReference type="ARBA" id="ARBA00044955"/>
    </source>
</evidence>
<dbReference type="InterPro" id="IPR052210">
    <property type="entry name" value="LysM1-like"/>
</dbReference>
<protein>
    <submittedName>
        <fullName evidence="8">LysM domain-containing protein</fullName>
    </submittedName>
</protein>
<keyword evidence="1" id="KW-0147">Chitin-binding</keyword>
<comment type="caution">
    <text evidence="8">The sequence shown here is derived from an EMBL/GenBank/DDBJ whole genome shotgun (WGS) entry which is preliminary data.</text>
</comment>
<dbReference type="Pfam" id="PF01476">
    <property type="entry name" value="LysM"/>
    <property type="match status" value="2"/>
</dbReference>
<dbReference type="VEuPathDB" id="FungiDB:SAPIO_CDS3797"/>
<proteinExistence type="inferred from homology"/>
<evidence type="ECO:0000313" key="8">
    <source>
        <dbReference type="EMBL" id="KEZ44055.1"/>
    </source>
</evidence>
<sequence>MAIPMLKQLAAATIVAQFLGLASAAALPLQARDDAEPGLPHAFDTTPYCTWWTDYDGSQTCQENPSVVSDCSGIKSSNSYSVEGFDEPTPPEEEESTTTSTSTATSKTVTTASPTISRASTTTTTATSAGNGVQTLEPVQNGIVSNCNRFYIVQDGDSCASIAQKNNVRTTDIISWNGLNNGCTNLWLSTYACIGIIGGTPTVPQTTTTTAGNGIQTPQPTQGSIVANCKKFELIRLGDTCETVAKRCGITVRQMIT</sequence>
<gene>
    <name evidence="8" type="ORF">SAPIO_CDS3797</name>
</gene>
<evidence type="ECO:0000256" key="5">
    <source>
        <dbReference type="SAM" id="MobiDB-lite"/>
    </source>
</evidence>
<dbReference type="OrthoDB" id="2281372at2759"/>
<dbReference type="RefSeq" id="XP_016643854.1">
    <property type="nucleotide sequence ID" value="XM_016786511.1"/>
</dbReference>
<accession>A0A084G9P3</accession>
<reference evidence="8 9" key="1">
    <citation type="journal article" date="2014" name="Genome Announc.">
        <title>Draft genome sequence of the pathogenic fungus Scedosporium apiospermum.</title>
        <authorList>
            <person name="Vandeputte P."/>
            <person name="Ghamrawi S."/>
            <person name="Rechenmann M."/>
            <person name="Iltis A."/>
            <person name="Giraud S."/>
            <person name="Fleury M."/>
            <person name="Thornton C."/>
            <person name="Delhaes L."/>
            <person name="Meyer W."/>
            <person name="Papon N."/>
            <person name="Bouchara J.P."/>
        </authorList>
    </citation>
    <scope>NUCLEOTIDE SEQUENCE [LARGE SCALE GENOMIC DNA]</scope>
    <source>
        <strain evidence="8 9">IHEM 14462</strain>
    </source>
</reference>
<evidence type="ECO:0000313" key="9">
    <source>
        <dbReference type="Proteomes" id="UP000028545"/>
    </source>
</evidence>
<keyword evidence="2 6" id="KW-0732">Signal</keyword>
<evidence type="ECO:0000256" key="3">
    <source>
        <dbReference type="ARBA" id="ARBA00023026"/>
    </source>
</evidence>
<evidence type="ECO:0000256" key="2">
    <source>
        <dbReference type="ARBA" id="ARBA00022729"/>
    </source>
</evidence>
<dbReference type="SUPFAM" id="SSF54106">
    <property type="entry name" value="LysM domain"/>
    <property type="match status" value="1"/>
</dbReference>
<dbReference type="Gene3D" id="3.10.350.10">
    <property type="entry name" value="LysM domain"/>
    <property type="match status" value="1"/>
</dbReference>
<feature type="signal peptide" evidence="6">
    <location>
        <begin position="1"/>
        <end position="24"/>
    </location>
</feature>
<dbReference type="SMART" id="SM00257">
    <property type="entry name" value="LysM"/>
    <property type="match status" value="1"/>
</dbReference>
<dbReference type="PROSITE" id="PS51782">
    <property type="entry name" value="LYSM"/>
    <property type="match status" value="1"/>
</dbReference>
<evidence type="ECO:0000256" key="6">
    <source>
        <dbReference type="SAM" id="SignalP"/>
    </source>
</evidence>
<dbReference type="KEGG" id="sapo:SAPIO_CDS3797"/>
<feature type="domain" description="LysM" evidence="7">
    <location>
        <begin position="149"/>
        <end position="194"/>
    </location>
</feature>
<organism evidence="8 9">
    <name type="scientific">Pseudallescheria apiosperma</name>
    <name type="common">Scedosporium apiospermum</name>
    <dbReference type="NCBI Taxonomy" id="563466"/>
    <lineage>
        <taxon>Eukaryota</taxon>
        <taxon>Fungi</taxon>
        <taxon>Dikarya</taxon>
        <taxon>Ascomycota</taxon>
        <taxon>Pezizomycotina</taxon>
        <taxon>Sordariomycetes</taxon>
        <taxon>Hypocreomycetidae</taxon>
        <taxon>Microascales</taxon>
        <taxon>Microascaceae</taxon>
        <taxon>Scedosporium</taxon>
    </lineage>
</organism>
<dbReference type="PANTHER" id="PTHR34997">
    <property type="entry name" value="AM15"/>
    <property type="match status" value="1"/>
</dbReference>
<dbReference type="EMBL" id="JOWA01000089">
    <property type="protein sequence ID" value="KEZ44055.1"/>
    <property type="molecule type" value="Genomic_DNA"/>
</dbReference>
<dbReference type="PANTHER" id="PTHR34997:SF2">
    <property type="entry name" value="LYSM DOMAIN-CONTAINING PROTEIN-RELATED"/>
    <property type="match status" value="1"/>
</dbReference>
<dbReference type="AlphaFoldDB" id="A0A084G9P3"/>
<keyword evidence="9" id="KW-1185">Reference proteome</keyword>
<dbReference type="Proteomes" id="UP000028545">
    <property type="component" value="Unassembled WGS sequence"/>
</dbReference>
<feature type="chain" id="PRO_5001775614" evidence="6">
    <location>
        <begin position="25"/>
        <end position="257"/>
    </location>
</feature>
<dbReference type="GO" id="GO:0008061">
    <property type="term" value="F:chitin binding"/>
    <property type="evidence" value="ECO:0007669"/>
    <property type="project" value="UniProtKB-KW"/>
</dbReference>
<evidence type="ECO:0000259" key="7">
    <source>
        <dbReference type="PROSITE" id="PS51782"/>
    </source>
</evidence>
<dbReference type="GeneID" id="27722869"/>
<evidence type="ECO:0000256" key="1">
    <source>
        <dbReference type="ARBA" id="ARBA00022669"/>
    </source>
</evidence>
<dbReference type="InterPro" id="IPR036779">
    <property type="entry name" value="LysM_dom_sf"/>
</dbReference>
<feature type="region of interest" description="Disordered" evidence="5">
    <location>
        <begin position="79"/>
        <end position="129"/>
    </location>
</feature>
<keyword evidence="3" id="KW-0843">Virulence</keyword>
<name>A0A084G9P3_PSEDA</name>
<dbReference type="HOGENOM" id="CLU_010591_0_2_1"/>
<dbReference type="InterPro" id="IPR018392">
    <property type="entry name" value="LysM"/>
</dbReference>
<comment type="similarity">
    <text evidence="4">Belongs to the secreted LysM effector family.</text>
</comment>
<feature type="compositionally biased region" description="Acidic residues" evidence="5">
    <location>
        <begin position="84"/>
        <end position="96"/>
    </location>
</feature>